<dbReference type="Pfam" id="PF01497">
    <property type="entry name" value="Peripla_BP_2"/>
    <property type="match status" value="1"/>
</dbReference>
<feature type="signal peptide" evidence="6">
    <location>
        <begin position="1"/>
        <end position="24"/>
    </location>
</feature>
<dbReference type="Gene3D" id="3.40.50.1980">
    <property type="entry name" value="Nitrogenase molybdenum iron protein domain"/>
    <property type="match status" value="2"/>
</dbReference>
<dbReference type="PANTHER" id="PTHR30532:SF28">
    <property type="entry name" value="PETROBACTIN-BINDING PROTEIN YCLQ"/>
    <property type="match status" value="1"/>
</dbReference>
<dbReference type="InterPro" id="IPR002491">
    <property type="entry name" value="ABC_transptr_periplasmic_BD"/>
</dbReference>
<dbReference type="InterPro" id="IPR051313">
    <property type="entry name" value="Bact_iron-sidero_bind"/>
</dbReference>
<comment type="caution">
    <text evidence="8">The sequence shown here is derived from an EMBL/GenBank/DDBJ whole genome shotgun (WGS) entry which is preliminary data.</text>
</comment>
<keyword evidence="4" id="KW-0406">Ion transport</keyword>
<name>A0A4R1L0N3_9PAST</name>
<keyword evidence="5 6" id="KW-0732">Signal</keyword>
<dbReference type="EMBL" id="SMGJ01000002">
    <property type="protein sequence ID" value="TCK70440.1"/>
    <property type="molecule type" value="Genomic_DNA"/>
</dbReference>
<evidence type="ECO:0000313" key="8">
    <source>
        <dbReference type="EMBL" id="TCK70440.1"/>
    </source>
</evidence>
<dbReference type="GO" id="GO:1901678">
    <property type="term" value="P:iron coordination entity transport"/>
    <property type="evidence" value="ECO:0007669"/>
    <property type="project" value="UniProtKB-ARBA"/>
</dbReference>
<dbReference type="PROSITE" id="PS50983">
    <property type="entry name" value="FE_B12_PBP"/>
    <property type="match status" value="1"/>
</dbReference>
<dbReference type="Proteomes" id="UP000295496">
    <property type="component" value="Unassembled WGS sequence"/>
</dbReference>
<protein>
    <submittedName>
        <fullName evidence="8">Iron complex transport system substrate-binding protein</fullName>
    </submittedName>
</protein>
<proteinExistence type="inferred from homology"/>
<accession>A0A4R1L0N3</accession>
<dbReference type="OrthoDB" id="63946at2"/>
<comment type="similarity">
    <text evidence="2">Belongs to the bacterial solute-binding protein 8 family.</text>
</comment>
<evidence type="ECO:0000256" key="3">
    <source>
        <dbReference type="ARBA" id="ARBA00022448"/>
    </source>
</evidence>
<dbReference type="RefSeq" id="WP_132300616.1">
    <property type="nucleotide sequence ID" value="NZ_CP170642.1"/>
</dbReference>
<keyword evidence="4" id="KW-0408">Iron</keyword>
<reference evidence="8 9" key="1">
    <citation type="submission" date="2019-03" db="EMBL/GenBank/DDBJ databases">
        <title>Genomic Encyclopedia of Type Strains, Phase IV (KMG-IV): sequencing the most valuable type-strain genomes for metagenomic binning, comparative biology and taxonomic classification.</title>
        <authorList>
            <person name="Goeker M."/>
        </authorList>
    </citation>
    <scope>NUCLEOTIDE SEQUENCE [LARGE SCALE GENOMIC DNA]</scope>
    <source>
        <strain evidence="8 9">DSM 10053</strain>
    </source>
</reference>
<evidence type="ECO:0000256" key="5">
    <source>
        <dbReference type="ARBA" id="ARBA00022729"/>
    </source>
</evidence>
<evidence type="ECO:0000256" key="6">
    <source>
        <dbReference type="SAM" id="SignalP"/>
    </source>
</evidence>
<sequence>MKNIFKKLALGLLVATSVVNFANAKDIEVENAAGKQIVPQNPQKVVVLDFAALDVIRELDEKSTIVGTVKGKIPAYLNEFHDAKYADMGTSPDPAFEKINELNPDLIIASPRQKRLIERLKGIAPVFMLENDFAHFYPSFQANILAIGKIFNKEEQAKQKLDALDKRMSALAEKTKGKTALVALVNESRISAFGDQSRYAMVYQNFGFTPIDRALSASIHGNSVGFEYVVEKNPDYLLIIDRTAAVTDKVNNAQQVLNNAIINKTQAAQNNHIVYLNAANWYLAFGGLASMDAMVTEIENAVK</sequence>
<keyword evidence="3" id="KW-0813">Transport</keyword>
<keyword evidence="9" id="KW-1185">Reference proteome</keyword>
<dbReference type="InterPro" id="IPR033870">
    <property type="entry name" value="FatB"/>
</dbReference>
<feature type="domain" description="Fe/B12 periplasmic-binding" evidence="7">
    <location>
        <begin position="44"/>
        <end position="303"/>
    </location>
</feature>
<evidence type="ECO:0000256" key="2">
    <source>
        <dbReference type="ARBA" id="ARBA00008814"/>
    </source>
</evidence>
<gene>
    <name evidence="8" type="ORF">EV692_0713</name>
</gene>
<evidence type="ECO:0000256" key="1">
    <source>
        <dbReference type="ARBA" id="ARBA00004196"/>
    </source>
</evidence>
<dbReference type="SUPFAM" id="SSF53807">
    <property type="entry name" value="Helical backbone' metal receptor"/>
    <property type="match status" value="1"/>
</dbReference>
<dbReference type="CDD" id="cd01140">
    <property type="entry name" value="FatB"/>
    <property type="match status" value="1"/>
</dbReference>
<organism evidence="8 9">
    <name type="scientific">Lonepinella koalarum</name>
    <dbReference type="NCBI Taxonomy" id="53417"/>
    <lineage>
        <taxon>Bacteria</taxon>
        <taxon>Pseudomonadati</taxon>
        <taxon>Pseudomonadota</taxon>
        <taxon>Gammaproteobacteria</taxon>
        <taxon>Pasteurellales</taxon>
        <taxon>Pasteurellaceae</taxon>
        <taxon>Lonepinella</taxon>
    </lineage>
</organism>
<comment type="subcellular location">
    <subcellularLocation>
        <location evidence="1">Cell envelope</location>
    </subcellularLocation>
</comment>
<dbReference type="PANTHER" id="PTHR30532">
    <property type="entry name" value="IRON III DICITRATE-BINDING PERIPLASMIC PROTEIN"/>
    <property type="match status" value="1"/>
</dbReference>
<evidence type="ECO:0000313" key="9">
    <source>
        <dbReference type="Proteomes" id="UP000295496"/>
    </source>
</evidence>
<feature type="chain" id="PRO_5030099166" evidence="6">
    <location>
        <begin position="25"/>
        <end position="303"/>
    </location>
</feature>
<keyword evidence="4" id="KW-0410">Iron transport</keyword>
<dbReference type="GO" id="GO:0030288">
    <property type="term" value="C:outer membrane-bounded periplasmic space"/>
    <property type="evidence" value="ECO:0007669"/>
    <property type="project" value="TreeGrafter"/>
</dbReference>
<evidence type="ECO:0000259" key="7">
    <source>
        <dbReference type="PROSITE" id="PS50983"/>
    </source>
</evidence>
<evidence type="ECO:0000256" key="4">
    <source>
        <dbReference type="ARBA" id="ARBA00022496"/>
    </source>
</evidence>
<dbReference type="AlphaFoldDB" id="A0A4R1L0N3"/>